<dbReference type="GO" id="GO:0071766">
    <property type="term" value="P:Actinobacterium-type cell wall biogenesis"/>
    <property type="evidence" value="ECO:0007669"/>
    <property type="project" value="UniProtKB-ARBA"/>
</dbReference>
<dbReference type="Proteomes" id="UP000219331">
    <property type="component" value="Unassembled WGS sequence"/>
</dbReference>
<evidence type="ECO:0000256" key="2">
    <source>
        <dbReference type="ARBA" id="ARBA00022598"/>
    </source>
</evidence>
<dbReference type="SUPFAM" id="SSF56801">
    <property type="entry name" value="Acetyl-CoA synthetase-like"/>
    <property type="match status" value="1"/>
</dbReference>
<protein>
    <submittedName>
        <fullName evidence="6">Acyl-CoA synthetase (AMP-forming)/AMP-acid ligase II</fullName>
    </submittedName>
</protein>
<accession>A0A285TA59</accession>
<evidence type="ECO:0000256" key="1">
    <source>
        <dbReference type="ARBA" id="ARBA00006432"/>
    </source>
</evidence>
<dbReference type="GO" id="GO:0006633">
    <property type="term" value="P:fatty acid biosynthetic process"/>
    <property type="evidence" value="ECO:0007669"/>
    <property type="project" value="TreeGrafter"/>
</dbReference>
<feature type="region of interest" description="Disordered" evidence="3">
    <location>
        <begin position="580"/>
        <end position="599"/>
    </location>
</feature>
<feature type="transmembrane region" description="Helical" evidence="4">
    <location>
        <begin position="72"/>
        <end position="93"/>
    </location>
</feature>
<dbReference type="Pfam" id="PF00501">
    <property type="entry name" value="AMP-binding"/>
    <property type="match status" value="1"/>
</dbReference>
<name>A0A285TA59_9HYPH</name>
<sequence>MLDKNRDLSSVGVPTLWGLLDTYAAARPDDRAFLYLGPENVEQEALTYAELHRLARIYGQRLRQHTRPGDRAILMFPTGLAFVVAFFACHFAGVVPVPMVPLKGSRLRNTVHAIAENAAAAVVFSNLDQASLVHAQLSPLPSYRDATFIAIDLDEGGPAPTADPHEALPHELAFIQYTSGSTSVPRGVMVSHANLAANLEMMAEAFGNDDSPTYVGWAPLYHDMGLIANVLEPFYLGTFCILMSPNLFAHRPWLWPKAISDYRAVVSGGPNYAYDLCIERRDLIIDAGLDLSSWKLAFNSAEPVRAGTLQRFTEAFAGIGFRPQTFYPCFGMAEATLLITGGSRSEVPILRPVSRVGLARGAAVAPTDEKDETQAIGCGRALRDETLRIVDPETFDAMPDGEIGEIWVAGPHVPLGYFDNEEVSQRTFHARIAGEADGERYLRTGDLGFVLEGELFVTGRYKDLIIVRGHNVYPQDIEYVAERAWPGLKNNSGAAFAVEDPDSGIQTLVLAQEVRIGNRQSIDIDAATRAIRQEILREADVTFHKIILLEPGSIPKTSSGKIRRAETRKRYLDETLAILARRPSQAPEAEPPKAASGDD</sequence>
<evidence type="ECO:0000256" key="3">
    <source>
        <dbReference type="SAM" id="MobiDB-lite"/>
    </source>
</evidence>
<proteinExistence type="inferred from homology"/>
<dbReference type="InterPro" id="IPR000873">
    <property type="entry name" value="AMP-dep_synth/lig_dom"/>
</dbReference>
<dbReference type="PANTHER" id="PTHR22754">
    <property type="entry name" value="DISCO-INTERACTING PROTEIN 2 DIP2 -RELATED"/>
    <property type="match status" value="1"/>
</dbReference>
<dbReference type="Gene3D" id="3.40.50.12780">
    <property type="entry name" value="N-terminal domain of ligase-like"/>
    <property type="match status" value="1"/>
</dbReference>
<dbReference type="InterPro" id="IPR040097">
    <property type="entry name" value="FAAL/FAAC"/>
</dbReference>
<dbReference type="InterPro" id="IPR020845">
    <property type="entry name" value="AMP-binding_CS"/>
</dbReference>
<keyword evidence="2 6" id="KW-0436">Ligase</keyword>
<feature type="domain" description="AMP-dependent synthetase/ligase" evidence="5">
    <location>
        <begin position="22"/>
        <end position="418"/>
    </location>
</feature>
<dbReference type="InterPro" id="IPR045851">
    <property type="entry name" value="AMP-bd_C_sf"/>
</dbReference>
<evidence type="ECO:0000313" key="6">
    <source>
        <dbReference type="EMBL" id="SOC17901.1"/>
    </source>
</evidence>
<dbReference type="GO" id="GO:0070566">
    <property type="term" value="F:adenylyltransferase activity"/>
    <property type="evidence" value="ECO:0007669"/>
    <property type="project" value="TreeGrafter"/>
</dbReference>
<keyword evidence="7" id="KW-1185">Reference proteome</keyword>
<gene>
    <name evidence="6" type="ORF">SAMN05421512_109126</name>
</gene>
<dbReference type="AlphaFoldDB" id="A0A285TA59"/>
<dbReference type="Gene3D" id="3.30.300.30">
    <property type="match status" value="1"/>
</dbReference>
<keyword evidence="4" id="KW-0472">Membrane</keyword>
<dbReference type="PANTHER" id="PTHR22754:SF32">
    <property type="entry name" value="DISCO-INTERACTING PROTEIN 2"/>
    <property type="match status" value="1"/>
</dbReference>
<dbReference type="PROSITE" id="PS00455">
    <property type="entry name" value="AMP_BINDING"/>
    <property type="match status" value="1"/>
</dbReference>
<dbReference type="EMBL" id="OBML01000009">
    <property type="protein sequence ID" value="SOC17901.1"/>
    <property type="molecule type" value="Genomic_DNA"/>
</dbReference>
<dbReference type="FunFam" id="3.40.50.12780:FF:000013">
    <property type="entry name" value="Long-chain-fatty-acid--AMP ligase FadD32"/>
    <property type="match status" value="1"/>
</dbReference>
<dbReference type="GO" id="GO:0016874">
    <property type="term" value="F:ligase activity"/>
    <property type="evidence" value="ECO:0007669"/>
    <property type="project" value="UniProtKB-KW"/>
</dbReference>
<dbReference type="STRING" id="538381.GCA_001696535_02406"/>
<evidence type="ECO:0000256" key="4">
    <source>
        <dbReference type="SAM" id="Phobius"/>
    </source>
</evidence>
<dbReference type="RefSeq" id="WP_176522122.1">
    <property type="nucleotide sequence ID" value="NZ_OBML01000009.1"/>
</dbReference>
<keyword evidence="4" id="KW-0812">Transmembrane</keyword>
<dbReference type="CDD" id="cd05931">
    <property type="entry name" value="FAAL"/>
    <property type="match status" value="1"/>
</dbReference>
<evidence type="ECO:0000313" key="7">
    <source>
        <dbReference type="Proteomes" id="UP000219331"/>
    </source>
</evidence>
<dbReference type="GO" id="GO:0005886">
    <property type="term" value="C:plasma membrane"/>
    <property type="evidence" value="ECO:0007669"/>
    <property type="project" value="TreeGrafter"/>
</dbReference>
<reference evidence="6 7" key="1">
    <citation type="submission" date="2017-08" db="EMBL/GenBank/DDBJ databases">
        <authorList>
            <person name="de Groot N.N."/>
        </authorList>
    </citation>
    <scope>NUCLEOTIDE SEQUENCE [LARGE SCALE GENOMIC DNA]</scope>
    <source>
        <strain evidence="6 7">USBA 352</strain>
    </source>
</reference>
<dbReference type="InterPro" id="IPR042099">
    <property type="entry name" value="ANL_N_sf"/>
</dbReference>
<keyword evidence="4" id="KW-1133">Transmembrane helix</keyword>
<evidence type="ECO:0000259" key="5">
    <source>
        <dbReference type="Pfam" id="PF00501"/>
    </source>
</evidence>
<organism evidence="6 7">
    <name type="scientific">Stappia indica</name>
    <dbReference type="NCBI Taxonomy" id="538381"/>
    <lineage>
        <taxon>Bacteria</taxon>
        <taxon>Pseudomonadati</taxon>
        <taxon>Pseudomonadota</taxon>
        <taxon>Alphaproteobacteria</taxon>
        <taxon>Hyphomicrobiales</taxon>
        <taxon>Stappiaceae</taxon>
        <taxon>Stappia</taxon>
    </lineage>
</organism>
<comment type="similarity">
    <text evidence="1">Belongs to the ATP-dependent AMP-binding enzyme family.</text>
</comment>